<evidence type="ECO:0008006" key="3">
    <source>
        <dbReference type="Google" id="ProtNLM"/>
    </source>
</evidence>
<evidence type="ECO:0000313" key="2">
    <source>
        <dbReference type="Proteomes" id="UP000093309"/>
    </source>
</evidence>
<keyword evidence="2" id="KW-1185">Reference proteome</keyword>
<dbReference type="InterPro" id="IPR024984">
    <property type="entry name" value="DUF3888"/>
</dbReference>
<proteinExistence type="predicted"/>
<organism evidence="1 2">
    <name type="scientific">Paenibacillus pectinilyticus</name>
    <dbReference type="NCBI Taxonomy" id="512399"/>
    <lineage>
        <taxon>Bacteria</taxon>
        <taxon>Bacillati</taxon>
        <taxon>Bacillota</taxon>
        <taxon>Bacilli</taxon>
        <taxon>Bacillales</taxon>
        <taxon>Paenibacillaceae</taxon>
        <taxon>Paenibacillus</taxon>
    </lineage>
</organism>
<dbReference type="Proteomes" id="UP000093309">
    <property type="component" value="Unassembled WGS sequence"/>
</dbReference>
<name>A0A1C1A0J9_9BACL</name>
<reference evidence="2" key="1">
    <citation type="submission" date="2016-05" db="EMBL/GenBank/DDBJ databases">
        <title>Paenibacillus oryzae. sp. nov., isolated from the rice root.</title>
        <authorList>
            <person name="Zhang J."/>
            <person name="Zhang X."/>
        </authorList>
    </citation>
    <scope>NUCLEOTIDE SEQUENCE [LARGE SCALE GENOMIC DNA]</scope>
    <source>
        <strain evidence="2">KCTC13222</strain>
    </source>
</reference>
<comment type="caution">
    <text evidence="1">The sequence shown here is derived from an EMBL/GenBank/DDBJ whole genome shotgun (WGS) entry which is preliminary data.</text>
</comment>
<sequence>MIAAVVSVTLLFVWHTPRVNAESYSPQTQVADSRELQNQDMLVLFLLPLMEQKLAEVYVSTLKESPGLYPYYVDVTKVERVNGFRGYEFRITLHATPTLGPHIPVGEDLFTFEISPGPKVKLIKFEHVKGPEKKKFPPNYQDLLR</sequence>
<accession>A0A1C1A0J9</accession>
<dbReference type="EMBL" id="LYPC01000022">
    <property type="protein sequence ID" value="OCT13890.1"/>
    <property type="molecule type" value="Genomic_DNA"/>
</dbReference>
<dbReference type="AlphaFoldDB" id="A0A1C1A0J9"/>
<dbReference type="STRING" id="512399.A8709_17840"/>
<evidence type="ECO:0000313" key="1">
    <source>
        <dbReference type="EMBL" id="OCT13890.1"/>
    </source>
</evidence>
<dbReference type="Pfam" id="PF13027">
    <property type="entry name" value="DUF3888"/>
    <property type="match status" value="1"/>
</dbReference>
<gene>
    <name evidence="1" type="ORF">A8709_17840</name>
</gene>
<protein>
    <recommendedName>
        <fullName evidence="3">DUF3888 domain-containing protein</fullName>
    </recommendedName>
</protein>